<feature type="compositionally biased region" description="Basic and acidic residues" evidence="1">
    <location>
        <begin position="115"/>
        <end position="145"/>
    </location>
</feature>
<evidence type="ECO:0000313" key="3">
    <source>
        <dbReference type="Proteomes" id="UP000244240"/>
    </source>
</evidence>
<reference evidence="2 3" key="1">
    <citation type="submission" date="2018-04" db="EMBL/GenBank/DDBJ databases">
        <title>Genomic Encyclopedia of Archaeal and Bacterial Type Strains, Phase II (KMG-II): from individual species to whole genera.</title>
        <authorList>
            <person name="Goeker M."/>
        </authorList>
    </citation>
    <scope>NUCLEOTIDE SEQUENCE [LARGE SCALE GENOMIC DNA]</scope>
    <source>
        <strain evidence="2 3">DSM 45787</strain>
    </source>
</reference>
<feature type="region of interest" description="Disordered" evidence="1">
    <location>
        <begin position="81"/>
        <end position="152"/>
    </location>
</feature>
<name>A0A2T6BD45_9BACL</name>
<protein>
    <submittedName>
        <fullName evidence="2">Uncharacterized protein</fullName>
    </submittedName>
</protein>
<dbReference type="AlphaFoldDB" id="A0A2T6BD45"/>
<organism evidence="2 3">
    <name type="scientific">Melghirimyces profundicolus</name>
    <dbReference type="NCBI Taxonomy" id="1242148"/>
    <lineage>
        <taxon>Bacteria</taxon>
        <taxon>Bacillati</taxon>
        <taxon>Bacillota</taxon>
        <taxon>Bacilli</taxon>
        <taxon>Bacillales</taxon>
        <taxon>Thermoactinomycetaceae</taxon>
        <taxon>Melghirimyces</taxon>
    </lineage>
</organism>
<accession>A0A2T6BD45</accession>
<evidence type="ECO:0000313" key="2">
    <source>
        <dbReference type="EMBL" id="PTX53966.1"/>
    </source>
</evidence>
<comment type="caution">
    <text evidence="2">The sequence shown here is derived from an EMBL/GenBank/DDBJ whole genome shotgun (WGS) entry which is preliminary data.</text>
</comment>
<proteinExistence type="predicted"/>
<dbReference type="Proteomes" id="UP000244240">
    <property type="component" value="Unassembled WGS sequence"/>
</dbReference>
<evidence type="ECO:0000256" key="1">
    <source>
        <dbReference type="SAM" id="MobiDB-lite"/>
    </source>
</evidence>
<gene>
    <name evidence="2" type="ORF">C8P63_12422</name>
</gene>
<sequence>MSLFARLLFTWMIPHTDDFGRLPGSPMKVRALVVPMADEGKEDVEQAIREMVGRQIIQWYEVDGKQYIQFENFDKHQTGLHKRTKSHFPAPEEGSPVICQSDSGKVRESLGGSEKIPHEQNRNERNGKDTEQNQRRTEGNTEPKITDGWSVDSASKTGDVLQRIEQHFIQRRGLGTIPSASDIQSMQNLLDDGFTFEEIRQGIDHAFEHYKPKYKKDGIKHFAYCETVIRALNAKKQSEVNSCAVSEEFIGRNHKAHPAAEIGNGYYDQFPGLFGN</sequence>
<keyword evidence="3" id="KW-1185">Reference proteome</keyword>
<dbReference type="EMBL" id="QBKR01000024">
    <property type="protein sequence ID" value="PTX53966.1"/>
    <property type="molecule type" value="Genomic_DNA"/>
</dbReference>